<dbReference type="EMBL" id="CM042883">
    <property type="protein sequence ID" value="KAI4373089.1"/>
    <property type="molecule type" value="Genomic_DNA"/>
</dbReference>
<reference evidence="2" key="1">
    <citation type="journal article" date="2023" name="Front. Plant Sci.">
        <title>Chromosomal-level genome assembly of Melastoma candidum provides insights into trichome evolution.</title>
        <authorList>
            <person name="Zhong Y."/>
            <person name="Wu W."/>
            <person name="Sun C."/>
            <person name="Zou P."/>
            <person name="Liu Y."/>
            <person name="Dai S."/>
            <person name="Zhou R."/>
        </authorList>
    </citation>
    <scope>NUCLEOTIDE SEQUENCE [LARGE SCALE GENOMIC DNA]</scope>
</reference>
<comment type="caution">
    <text evidence="1">The sequence shown here is derived from an EMBL/GenBank/DDBJ whole genome shotgun (WGS) entry which is preliminary data.</text>
</comment>
<evidence type="ECO:0000313" key="2">
    <source>
        <dbReference type="Proteomes" id="UP001057402"/>
    </source>
</evidence>
<organism evidence="1 2">
    <name type="scientific">Melastoma candidum</name>
    <dbReference type="NCBI Taxonomy" id="119954"/>
    <lineage>
        <taxon>Eukaryota</taxon>
        <taxon>Viridiplantae</taxon>
        <taxon>Streptophyta</taxon>
        <taxon>Embryophyta</taxon>
        <taxon>Tracheophyta</taxon>
        <taxon>Spermatophyta</taxon>
        <taxon>Magnoliopsida</taxon>
        <taxon>eudicotyledons</taxon>
        <taxon>Gunneridae</taxon>
        <taxon>Pentapetalae</taxon>
        <taxon>rosids</taxon>
        <taxon>malvids</taxon>
        <taxon>Myrtales</taxon>
        <taxon>Melastomataceae</taxon>
        <taxon>Melastomatoideae</taxon>
        <taxon>Melastomateae</taxon>
        <taxon>Melastoma</taxon>
    </lineage>
</organism>
<sequence>MTKHPAITVCLLHSIGGDLLYSLKALPTSTPEAGPKGSYKYSLLVCPPSMVVIGYPTTLVTVTGAVGVCLEQTIHLPHLGLLVICLRLPRCLPLPHASPQGRSGVVCGKMSLGINPPSNDSA</sequence>
<proteinExistence type="predicted"/>
<evidence type="ECO:0000313" key="1">
    <source>
        <dbReference type="EMBL" id="KAI4373089.1"/>
    </source>
</evidence>
<accession>A0ACB9R2I6</accession>
<gene>
    <name evidence="1" type="ORF">MLD38_011252</name>
</gene>
<dbReference type="Proteomes" id="UP001057402">
    <property type="component" value="Chromosome 4"/>
</dbReference>
<protein>
    <submittedName>
        <fullName evidence="1">Uncharacterized protein</fullName>
    </submittedName>
</protein>
<name>A0ACB9R2I6_9MYRT</name>
<keyword evidence="2" id="KW-1185">Reference proteome</keyword>